<dbReference type="Gene3D" id="3.80.10.10">
    <property type="entry name" value="Ribonuclease Inhibitor"/>
    <property type="match status" value="1"/>
</dbReference>
<dbReference type="InterPro" id="IPR014338">
    <property type="entry name" value="CHP02996_rpt-companion-dom"/>
</dbReference>
<name>A0A511T9C4_MYXFU</name>
<dbReference type="Proteomes" id="UP000321514">
    <property type="component" value="Unassembled WGS sequence"/>
</dbReference>
<gene>
    <name evidence="1" type="ORF">MFU01_58210</name>
    <name evidence="2" type="ORF">SAMN05443572_112165</name>
</gene>
<dbReference type="Proteomes" id="UP000183760">
    <property type="component" value="Unassembled WGS sequence"/>
</dbReference>
<protein>
    <submittedName>
        <fullName evidence="2">Repeat-companion domain-containing protein</fullName>
    </submittedName>
</protein>
<evidence type="ECO:0000313" key="4">
    <source>
        <dbReference type="Proteomes" id="UP000321514"/>
    </source>
</evidence>
<dbReference type="RefSeq" id="WP_170300497.1">
    <property type="nucleotide sequence ID" value="NZ_BJXR01000040.1"/>
</dbReference>
<evidence type="ECO:0000313" key="3">
    <source>
        <dbReference type="Proteomes" id="UP000183760"/>
    </source>
</evidence>
<dbReference type="AlphaFoldDB" id="A0A511T9C4"/>
<sequence length="415" mass="45905">MAKLSYGKVLERVIQVLDDFFSGFDPITPAPAPVSDVPPGLREPELEAAILREPENDDGYLVYGDWLQAHGDPRGELVALQHAELLATGAEKKALEKQVGDFLERHAEGLLGELYFRDSFHPSRYSGRSSGRVYWHWHLGFIQRAWFGSNHAYTLDVPRVLTNLLTHPSARFLRALTVGLLDNDADSNHYEGIIQLIVRHAPATLRELKVADVLENEFGLSRVRLGDVSSLYAALPKLHTLILRGDMVLGAMHLPELRELTIETSGLSRESLRSILSARWPKLEKLVLWFGSPEHGGDVSFEDVRPLLDGAGMPRLVHLGLCNAGFTDAVCEALPSAPVLRRLTRLDLSLGTMTRVGATALLGNEGSFAHLEMLVLTENLLDASSVEALEMRFPAVWLEDQRDAGGSARTVAYRD</sequence>
<accession>A0A511T9C4</accession>
<dbReference type="EMBL" id="BJXR01000040">
    <property type="protein sequence ID" value="GEN10784.1"/>
    <property type="molecule type" value="Genomic_DNA"/>
</dbReference>
<evidence type="ECO:0000313" key="2">
    <source>
        <dbReference type="EMBL" id="SEU37617.1"/>
    </source>
</evidence>
<evidence type="ECO:0000313" key="1">
    <source>
        <dbReference type="EMBL" id="GEN10784.1"/>
    </source>
</evidence>
<proteinExistence type="predicted"/>
<dbReference type="NCBIfam" id="TIGR02996">
    <property type="entry name" value="rpt_mate_G_obs"/>
    <property type="match status" value="1"/>
</dbReference>
<dbReference type="EMBL" id="FOIB01000012">
    <property type="protein sequence ID" value="SEU37617.1"/>
    <property type="molecule type" value="Genomic_DNA"/>
</dbReference>
<dbReference type="STRING" id="1334629.MFUL124B02_40775"/>
<dbReference type="InterPro" id="IPR032675">
    <property type="entry name" value="LRR_dom_sf"/>
</dbReference>
<comment type="caution">
    <text evidence="1">The sequence shown here is derived from an EMBL/GenBank/DDBJ whole genome shotgun (WGS) entry which is preliminary data.</text>
</comment>
<reference evidence="2 3" key="1">
    <citation type="submission" date="2016-10" db="EMBL/GenBank/DDBJ databases">
        <authorList>
            <person name="Varghese N."/>
            <person name="Submissions S."/>
        </authorList>
    </citation>
    <scope>NUCLEOTIDE SEQUENCE [LARGE SCALE GENOMIC DNA]</scope>
    <source>
        <strain evidence="2 3">DSM 16525</strain>
    </source>
</reference>
<organism evidence="1 4">
    <name type="scientific">Myxococcus fulvus</name>
    <dbReference type="NCBI Taxonomy" id="33"/>
    <lineage>
        <taxon>Bacteria</taxon>
        <taxon>Pseudomonadati</taxon>
        <taxon>Myxococcota</taxon>
        <taxon>Myxococcia</taxon>
        <taxon>Myxococcales</taxon>
        <taxon>Cystobacterineae</taxon>
        <taxon>Myxococcaceae</taxon>
        <taxon>Myxococcus</taxon>
    </lineage>
</organism>
<dbReference type="SUPFAM" id="SSF52047">
    <property type="entry name" value="RNI-like"/>
    <property type="match status" value="1"/>
</dbReference>
<keyword evidence="3" id="KW-1185">Reference proteome</keyword>
<reference evidence="1 4" key="2">
    <citation type="submission" date="2019-07" db="EMBL/GenBank/DDBJ databases">
        <title>Whole genome shotgun sequence of Myxococcus fulvus NBRC 100333.</title>
        <authorList>
            <person name="Hosoyama A."/>
            <person name="Uohara A."/>
            <person name="Ohji S."/>
            <person name="Ichikawa N."/>
        </authorList>
    </citation>
    <scope>NUCLEOTIDE SEQUENCE [LARGE SCALE GENOMIC DNA]</scope>
    <source>
        <strain evidence="1 4">NBRC 100333</strain>
    </source>
</reference>